<proteinExistence type="predicted"/>
<dbReference type="EMBL" id="BSDE01000001">
    <property type="protein sequence ID" value="GLH72344.1"/>
    <property type="molecule type" value="Genomic_DNA"/>
</dbReference>
<keyword evidence="3 6" id="KW-0597">Phosphoprotein</keyword>
<organism evidence="10 11">
    <name type="scientific">Geothrix limicola</name>
    <dbReference type="NCBI Taxonomy" id="2927978"/>
    <lineage>
        <taxon>Bacteria</taxon>
        <taxon>Pseudomonadati</taxon>
        <taxon>Acidobacteriota</taxon>
        <taxon>Holophagae</taxon>
        <taxon>Holophagales</taxon>
        <taxon>Holophagaceae</taxon>
        <taxon>Geothrix</taxon>
    </lineage>
</organism>
<dbReference type="PANTHER" id="PTHR43395:SF8">
    <property type="entry name" value="HISTIDINE KINASE"/>
    <property type="match status" value="1"/>
</dbReference>
<evidence type="ECO:0000259" key="9">
    <source>
        <dbReference type="PROSITE" id="PS50894"/>
    </source>
</evidence>
<feature type="region of interest" description="Disordered" evidence="7">
    <location>
        <begin position="256"/>
        <end position="282"/>
    </location>
</feature>
<dbReference type="SMART" id="SM00387">
    <property type="entry name" value="HATPase_c"/>
    <property type="match status" value="1"/>
</dbReference>
<feature type="domain" description="HPt" evidence="9">
    <location>
        <begin position="1"/>
        <end position="104"/>
    </location>
</feature>
<dbReference type="InterPro" id="IPR036890">
    <property type="entry name" value="HATPase_C_sf"/>
</dbReference>
<dbReference type="PRINTS" id="PR00344">
    <property type="entry name" value="BCTRLSENSOR"/>
</dbReference>
<comment type="catalytic activity">
    <reaction evidence="1">
        <text>ATP + protein L-histidine = ADP + protein N-phospho-L-histidine.</text>
        <dbReference type="EC" id="2.7.13.3"/>
    </reaction>
</comment>
<dbReference type="Pfam" id="PF01627">
    <property type="entry name" value="Hpt"/>
    <property type="match status" value="1"/>
</dbReference>
<accession>A0ABQ5QE76</accession>
<keyword evidence="5" id="KW-0418">Kinase</keyword>
<evidence type="ECO:0000313" key="10">
    <source>
        <dbReference type="EMBL" id="GLH72344.1"/>
    </source>
</evidence>
<dbReference type="PROSITE" id="PS50894">
    <property type="entry name" value="HPT"/>
    <property type="match status" value="1"/>
</dbReference>
<dbReference type="SMART" id="SM00260">
    <property type="entry name" value="CheW"/>
    <property type="match status" value="1"/>
</dbReference>
<protein>
    <recommendedName>
        <fullName evidence="2">histidine kinase</fullName>
        <ecNumber evidence="2">2.7.13.3</ecNumber>
    </recommendedName>
</protein>
<dbReference type="InterPro" id="IPR002545">
    <property type="entry name" value="CheW-lke_dom"/>
</dbReference>
<dbReference type="SUPFAM" id="SSF55874">
    <property type="entry name" value="ATPase domain of HSP90 chaperone/DNA topoisomerase II/histidine kinase"/>
    <property type="match status" value="1"/>
</dbReference>
<dbReference type="SUPFAM" id="SSF50341">
    <property type="entry name" value="CheW-like"/>
    <property type="match status" value="1"/>
</dbReference>
<keyword evidence="4" id="KW-0808">Transferase</keyword>
<dbReference type="InterPro" id="IPR003594">
    <property type="entry name" value="HATPase_dom"/>
</dbReference>
<dbReference type="RefSeq" id="WP_285570776.1">
    <property type="nucleotide sequence ID" value="NZ_BSDE01000001.1"/>
</dbReference>
<dbReference type="InterPro" id="IPR008207">
    <property type="entry name" value="Sig_transdc_His_kin_Hpt_dom"/>
</dbReference>
<dbReference type="SMART" id="SM00073">
    <property type="entry name" value="HPT"/>
    <property type="match status" value="1"/>
</dbReference>
<sequence>MDQSFDDVWAECEDLFAQARQTLVKLKSPQPAHVIQASVNALFRTTHTLKGMAGMLGFTSFSRAAHRMEDIFDLMRQGRLRSTDSVVETLEAGVLALESGLAGLRRGREEPEDYLHALRRQLGELEALARPAEGGTRDLTTMLDLSTELLKSLSEYERTRVTALLMNGVPIHGVTVCLDFATFDERLRLFNEVLGAQGELISTLPCDVPEGAEGLGFLLIVACATLDPASLPTLEGELVGTALLADPSRVPASMRNEVAVQPTEEPPPEPEAPAAPPQAPQAQEVEILRLPASRVEELEARLMAVGQLRDAASLLLHQPLAAGDDRPAAILGQIEDGLLEVQKSLLQMRMVRVESLFSRIEPMVKSLSRDTGKPVRLSFQGSDLELERNLLGRLSDPFLHLVRNAVDHGFESPSERLALGKNEAGSLRISASQRGRNLRFDIRDDGRGFDLERIEARGLELGMLKPGQTYTPERLHRLTLEPGFSTQTRASQLSGRGVGMDVVRAEIEALGGEIHLTSEARRGSLIRLTIPLSRVVLSCLRVRCAGQTFGIPLGSVVRVQAGKQVRHGGDQVQVLSQSMPLESLQACLGLPEPDGQRAFVVLGSQGAASKSVEVALGVDEIQGRGEVLLRSLPELAHASGIMGGSLQEEGILWVLDPEAVLGLAMDSLMRRVARV</sequence>
<feature type="modified residue" description="Phosphohistidine" evidence="6">
    <location>
        <position position="47"/>
    </location>
</feature>
<evidence type="ECO:0000256" key="3">
    <source>
        <dbReference type="ARBA" id="ARBA00022553"/>
    </source>
</evidence>
<evidence type="ECO:0000256" key="1">
    <source>
        <dbReference type="ARBA" id="ARBA00000085"/>
    </source>
</evidence>
<dbReference type="Gene3D" id="3.30.565.10">
    <property type="entry name" value="Histidine kinase-like ATPase, C-terminal domain"/>
    <property type="match status" value="1"/>
</dbReference>
<dbReference type="SUPFAM" id="SSF47226">
    <property type="entry name" value="Histidine-containing phosphotransfer domain, HPT domain"/>
    <property type="match status" value="1"/>
</dbReference>
<evidence type="ECO:0000256" key="6">
    <source>
        <dbReference type="PROSITE-ProRule" id="PRU00110"/>
    </source>
</evidence>
<evidence type="ECO:0000259" key="8">
    <source>
        <dbReference type="PROSITE" id="PS50109"/>
    </source>
</evidence>
<comment type="caution">
    <text evidence="10">The sequence shown here is derived from an EMBL/GenBank/DDBJ whole genome shotgun (WGS) entry which is preliminary data.</text>
</comment>
<dbReference type="InterPro" id="IPR036061">
    <property type="entry name" value="CheW-like_dom_sf"/>
</dbReference>
<feature type="compositionally biased region" description="Pro residues" evidence="7">
    <location>
        <begin position="269"/>
        <end position="279"/>
    </location>
</feature>
<evidence type="ECO:0000256" key="4">
    <source>
        <dbReference type="ARBA" id="ARBA00022679"/>
    </source>
</evidence>
<feature type="domain" description="Histidine kinase" evidence="8">
    <location>
        <begin position="331"/>
        <end position="534"/>
    </location>
</feature>
<dbReference type="InterPro" id="IPR036641">
    <property type="entry name" value="HPT_dom_sf"/>
</dbReference>
<evidence type="ECO:0000256" key="5">
    <source>
        <dbReference type="ARBA" id="ARBA00022777"/>
    </source>
</evidence>
<name>A0ABQ5QE76_9BACT</name>
<dbReference type="Gene3D" id="1.20.120.160">
    <property type="entry name" value="HPT domain"/>
    <property type="match status" value="1"/>
</dbReference>
<dbReference type="InterPro" id="IPR004358">
    <property type="entry name" value="Sig_transdc_His_kin-like_C"/>
</dbReference>
<dbReference type="Proteomes" id="UP001165069">
    <property type="component" value="Unassembled WGS sequence"/>
</dbReference>
<dbReference type="PANTHER" id="PTHR43395">
    <property type="entry name" value="SENSOR HISTIDINE KINASE CHEA"/>
    <property type="match status" value="1"/>
</dbReference>
<dbReference type="EC" id="2.7.13.3" evidence="2"/>
<dbReference type="InterPro" id="IPR051315">
    <property type="entry name" value="Bact_Chemotaxis_CheA"/>
</dbReference>
<evidence type="ECO:0000256" key="7">
    <source>
        <dbReference type="SAM" id="MobiDB-lite"/>
    </source>
</evidence>
<dbReference type="InterPro" id="IPR005467">
    <property type="entry name" value="His_kinase_dom"/>
</dbReference>
<gene>
    <name evidence="10" type="primary">cheA40H</name>
    <name evidence="10" type="ORF">GETHLI_08460</name>
</gene>
<dbReference type="PROSITE" id="PS50109">
    <property type="entry name" value="HIS_KIN"/>
    <property type="match status" value="1"/>
</dbReference>
<dbReference type="Pfam" id="PF02518">
    <property type="entry name" value="HATPase_c"/>
    <property type="match status" value="1"/>
</dbReference>
<evidence type="ECO:0000313" key="11">
    <source>
        <dbReference type="Proteomes" id="UP001165069"/>
    </source>
</evidence>
<reference evidence="10 11" key="1">
    <citation type="journal article" date="2023" name="Antonie Van Leeuwenhoek">
        <title>Mesoterricola silvestris gen. nov., sp. nov., Mesoterricola sediminis sp. nov., Geothrix oryzae sp. nov., Geothrix edaphica sp. nov., Geothrix rubra sp. nov., and Geothrix limicola sp. nov., six novel members of Acidobacteriota isolated from soils.</title>
        <authorList>
            <person name="Itoh H."/>
            <person name="Sugisawa Y."/>
            <person name="Mise K."/>
            <person name="Xu Z."/>
            <person name="Kuniyasu M."/>
            <person name="Ushijima N."/>
            <person name="Kawano K."/>
            <person name="Kobayashi E."/>
            <person name="Shiratori Y."/>
            <person name="Masuda Y."/>
            <person name="Senoo K."/>
        </authorList>
    </citation>
    <scope>NUCLEOTIDE SEQUENCE [LARGE SCALE GENOMIC DNA]</scope>
    <source>
        <strain evidence="10 11">Red804</strain>
    </source>
</reference>
<keyword evidence="11" id="KW-1185">Reference proteome</keyword>
<evidence type="ECO:0000256" key="2">
    <source>
        <dbReference type="ARBA" id="ARBA00012438"/>
    </source>
</evidence>
<dbReference type="CDD" id="cd00088">
    <property type="entry name" value="HPT"/>
    <property type="match status" value="1"/>
</dbReference>